<dbReference type="GO" id="GO:0004114">
    <property type="term" value="F:3',5'-cyclic-nucleotide phosphodiesterase activity"/>
    <property type="evidence" value="ECO:0007669"/>
    <property type="project" value="InterPro"/>
</dbReference>
<dbReference type="GO" id="GO:0007165">
    <property type="term" value="P:signal transduction"/>
    <property type="evidence" value="ECO:0007669"/>
    <property type="project" value="InterPro"/>
</dbReference>
<dbReference type="SUPFAM" id="SSF109604">
    <property type="entry name" value="HD-domain/PDEase-like"/>
    <property type="match status" value="1"/>
</dbReference>
<reference evidence="10" key="1">
    <citation type="journal article" date="2015" name="PLoS ONE">
        <title>Comprehensive Evaluation of Toxoplasma gondii VEG and Neospora caninum LIV Genomes with Tachyzoite Stage Transcriptome and Proteome Defines Novel Transcript Features.</title>
        <authorList>
            <person name="Ramaprasad A."/>
            <person name="Mourier T."/>
            <person name="Naeem R."/>
            <person name="Malas T.B."/>
            <person name="Moussa E."/>
            <person name="Panigrahi A."/>
            <person name="Vermont S.J."/>
            <person name="Otto T.D."/>
            <person name="Wastling J."/>
            <person name="Pain A."/>
        </authorList>
    </citation>
    <scope>NUCLEOTIDE SEQUENCE</scope>
    <source>
        <strain evidence="10">VEG</strain>
    </source>
</reference>
<proteinExistence type="predicted"/>
<dbReference type="Gene3D" id="1.10.1300.10">
    <property type="entry name" value="3'5'-cyclic nucleotide phosphodiesterase, catalytic domain"/>
    <property type="match status" value="1"/>
</dbReference>
<evidence type="ECO:0000259" key="9">
    <source>
        <dbReference type="PROSITE" id="PS51845"/>
    </source>
</evidence>
<evidence type="ECO:0000256" key="4">
    <source>
        <dbReference type="ARBA" id="ARBA00022801"/>
    </source>
</evidence>
<dbReference type="InterPro" id="IPR005821">
    <property type="entry name" value="Ion_trans_dom"/>
</dbReference>
<dbReference type="Pfam" id="PF00520">
    <property type="entry name" value="Ion_trans"/>
    <property type="match status" value="1"/>
</dbReference>
<evidence type="ECO:0000256" key="7">
    <source>
        <dbReference type="SAM" id="MobiDB-lite"/>
    </source>
</evidence>
<dbReference type="InterPro" id="IPR027359">
    <property type="entry name" value="Volt_channel_dom_sf"/>
</dbReference>
<keyword evidence="4" id="KW-0378">Hydrolase</keyword>
<comment type="subcellular location">
    <subcellularLocation>
        <location evidence="1">Membrane</location>
        <topology evidence="1">Multi-pass membrane protein</topology>
    </subcellularLocation>
</comment>
<feature type="transmembrane region" description="Helical" evidence="8">
    <location>
        <begin position="281"/>
        <end position="309"/>
    </location>
</feature>
<feature type="transmembrane region" description="Helical" evidence="8">
    <location>
        <begin position="358"/>
        <end position="377"/>
    </location>
</feature>
<sequence>MVDVATTLRNRTNCLMACTQDNFPAEGCEDELGITIEYRGNKYTRFFSFPAPEGITQSKYSGDYYDSYTSCKDMALDPSGALWRQFVSQSYRQLIIQPNYTKACEIFGPSADFCDNHEDRLHTCFLGCRRPEDTAAKGYTMDNRPPCISGKETKPPLLCIYPEDIANFTFFDKMIGSTCIYSHSISGNDDPSGSASDVSEPIWCFGALQLFGAIVAANFLQLVFEILLLRVLDMANEFIEQSLVLRSRKCLYIFIMSAILGAAAFACLGAVTIVGRVRLDTALIISFFLTLAVDQVRFFLVQPIIWWVILRRCGKLSPVGVQEYDDDYLTLFQTETSLVDTGRKLIGELMSTIVFQRVFLSLLLAYTAFLLVEFLLLNNVPDYNLIAVPNIDQGRIVARQIDNVFTVIFAIEVLGKFVSYGLEYLQDPIESFDTIVVLTSFTLLVLGFYVSGIGLLRILRLLSALALLHKYPDSKEKRPELSAGNSSKLEKASSIVEGLLTNVHIPKYFKTELEWVWDSILANKVYDSHVVENEEEEEDQATEASPMLSACAERSCQKCVPTKYSVAPTIIAGSDASRKTQAAVRASRAQSRASKLPHGSSSMVVGTTNGRMSGQILETLREPDPRMMDAALYKSETRNLDPLRAEQEQVNEAMRPFDEWQWDALHAGDVCDMNLLPVVFVRAIATFPTIMTKFNFDLDRLFDFLKVVQTSFQKNVKFHCAAHTADMIQAMHYFLTIGKLGALLSEYDVFLCHFCALVCHFGHPGVTNTFLVKSRHPRAIRYDDESVNENYVASAISCLVAREEYNFFGDKLPLWQVFRLHMIDILLNFDISKSAHQVAMFRTKVSIKFTASTPADKQLLLTILLRAADYSFTCRQLALYSKWKDRMIDEFFAMGDTEKQLALTVSPFCDRELTNVDKCHVAFAEVAVKPLMTVLVLGLAPHLQKDVLDTLEANQKNLMQKLDKSD</sequence>
<keyword evidence="3" id="KW-0479">Metal-binding</keyword>
<dbReference type="Pfam" id="PF00233">
    <property type="entry name" value="PDEase_I"/>
    <property type="match status" value="1"/>
</dbReference>
<dbReference type="PROSITE" id="PS51845">
    <property type="entry name" value="PDEASE_I_2"/>
    <property type="match status" value="1"/>
</dbReference>
<feature type="transmembrane region" description="Helical" evidence="8">
    <location>
        <begin position="250"/>
        <end position="275"/>
    </location>
</feature>
<feature type="region of interest" description="Disordered" evidence="7">
    <location>
        <begin position="588"/>
        <end position="608"/>
    </location>
</feature>
<evidence type="ECO:0000256" key="8">
    <source>
        <dbReference type="SAM" id="Phobius"/>
    </source>
</evidence>
<dbReference type="Gene3D" id="1.20.120.350">
    <property type="entry name" value="Voltage-gated potassium channels. Chain C"/>
    <property type="match status" value="1"/>
</dbReference>
<dbReference type="PANTHER" id="PTHR11347">
    <property type="entry name" value="CYCLIC NUCLEOTIDE PHOSPHODIESTERASE"/>
    <property type="match status" value="1"/>
</dbReference>
<feature type="transmembrane region" description="Helical" evidence="8">
    <location>
        <begin position="207"/>
        <end position="229"/>
    </location>
</feature>
<evidence type="ECO:0000256" key="1">
    <source>
        <dbReference type="ARBA" id="ARBA00004141"/>
    </source>
</evidence>
<evidence type="ECO:0000313" key="10">
    <source>
        <dbReference type="EMBL" id="CEL74475.1"/>
    </source>
</evidence>
<evidence type="ECO:0000256" key="5">
    <source>
        <dbReference type="ARBA" id="ARBA00022989"/>
    </source>
</evidence>
<feature type="domain" description="PDEase" evidence="9">
    <location>
        <begin position="642"/>
        <end position="965"/>
    </location>
</feature>
<dbReference type="AlphaFoldDB" id="A0A0F7V344"/>
<keyword evidence="2 8" id="KW-0812">Transmembrane</keyword>
<dbReference type="GO" id="GO:0005216">
    <property type="term" value="F:monoatomic ion channel activity"/>
    <property type="evidence" value="ECO:0007669"/>
    <property type="project" value="InterPro"/>
</dbReference>
<protein>
    <submittedName>
        <fullName evidence="10">cAMP-specific phosphodiesterase, putative</fullName>
    </submittedName>
</protein>
<dbReference type="GO" id="GO:0016020">
    <property type="term" value="C:membrane"/>
    <property type="evidence" value="ECO:0007669"/>
    <property type="project" value="UniProtKB-SubCell"/>
</dbReference>
<keyword evidence="6 8" id="KW-0472">Membrane</keyword>
<organism evidence="10">
    <name type="scientific">Toxoplasma gondii (strain ATCC 50861 / VEG)</name>
    <dbReference type="NCBI Taxonomy" id="432359"/>
    <lineage>
        <taxon>Eukaryota</taxon>
        <taxon>Sar</taxon>
        <taxon>Alveolata</taxon>
        <taxon>Apicomplexa</taxon>
        <taxon>Conoidasida</taxon>
        <taxon>Coccidia</taxon>
        <taxon>Eucoccidiorida</taxon>
        <taxon>Eimeriorina</taxon>
        <taxon>Sarcocystidae</taxon>
        <taxon>Toxoplasma</taxon>
    </lineage>
</organism>
<dbReference type="GO" id="GO:0046872">
    <property type="term" value="F:metal ion binding"/>
    <property type="evidence" value="ECO:0007669"/>
    <property type="project" value="UniProtKB-KW"/>
</dbReference>
<evidence type="ECO:0000256" key="2">
    <source>
        <dbReference type="ARBA" id="ARBA00022692"/>
    </source>
</evidence>
<feature type="compositionally biased region" description="Polar residues" evidence="7">
    <location>
        <begin position="599"/>
        <end position="608"/>
    </location>
</feature>
<name>A0A0F7V344_TOXGV</name>
<evidence type="ECO:0000256" key="3">
    <source>
        <dbReference type="ARBA" id="ARBA00022723"/>
    </source>
</evidence>
<dbReference type="EMBL" id="LN714497">
    <property type="protein sequence ID" value="CEL74475.1"/>
    <property type="molecule type" value="Genomic_DNA"/>
</dbReference>
<evidence type="ECO:0000256" key="6">
    <source>
        <dbReference type="ARBA" id="ARBA00023136"/>
    </source>
</evidence>
<gene>
    <name evidence="10" type="ORF">BN1205_075960</name>
</gene>
<accession>A0A0F7V344</accession>
<dbReference type="InterPro" id="IPR036971">
    <property type="entry name" value="PDEase_catalytic_dom_sf"/>
</dbReference>
<dbReference type="InterPro" id="IPR002073">
    <property type="entry name" value="PDEase_catalytic_dom"/>
</dbReference>
<feature type="transmembrane region" description="Helical" evidence="8">
    <location>
        <begin position="435"/>
        <end position="468"/>
    </location>
</feature>
<keyword evidence="5 8" id="KW-1133">Transmembrane helix</keyword>